<evidence type="ECO:0000256" key="6">
    <source>
        <dbReference type="ARBA" id="ARBA00022500"/>
    </source>
</evidence>
<dbReference type="PIRSF" id="PIRSF002888">
    <property type="entry name" value="FliM"/>
    <property type="match status" value="1"/>
</dbReference>
<dbReference type="PANTHER" id="PTHR30034">
    <property type="entry name" value="FLAGELLAR MOTOR SWITCH PROTEIN FLIM"/>
    <property type="match status" value="1"/>
</dbReference>
<dbReference type="PANTHER" id="PTHR30034:SF6">
    <property type="entry name" value="YOP PROTEINS TRANSLOCATION PROTEIN Q"/>
    <property type="match status" value="1"/>
</dbReference>
<evidence type="ECO:0000259" key="11">
    <source>
        <dbReference type="Pfam" id="PF01052"/>
    </source>
</evidence>
<name>A0A074LR17_9BACL</name>
<dbReference type="RefSeq" id="WP_038088869.1">
    <property type="nucleotide sequence ID" value="NZ_JMIR01000016.1"/>
</dbReference>
<keyword evidence="8" id="KW-0472">Membrane</keyword>
<dbReference type="OrthoDB" id="9806941at2"/>
<organism evidence="12 13">
    <name type="scientific">Tumebacillus flagellatus</name>
    <dbReference type="NCBI Taxonomy" id="1157490"/>
    <lineage>
        <taxon>Bacteria</taxon>
        <taxon>Bacillati</taxon>
        <taxon>Bacillota</taxon>
        <taxon>Bacilli</taxon>
        <taxon>Bacillales</taxon>
        <taxon>Alicyclobacillaceae</taxon>
        <taxon>Tumebacillus</taxon>
    </lineage>
</organism>
<accession>A0A074LR17</accession>
<dbReference type="CDD" id="cd17908">
    <property type="entry name" value="FliM"/>
    <property type="match status" value="1"/>
</dbReference>
<feature type="domain" description="Flagellar motor switch protein FliN-like C-terminal" evidence="11">
    <location>
        <begin position="255"/>
        <end position="324"/>
    </location>
</feature>
<dbReference type="Gene3D" id="2.30.330.10">
    <property type="entry name" value="SpoA-like"/>
    <property type="match status" value="1"/>
</dbReference>
<comment type="caution">
    <text evidence="12">The sequence shown here is derived from an EMBL/GenBank/DDBJ whole genome shotgun (WGS) entry which is preliminary data.</text>
</comment>
<evidence type="ECO:0000256" key="10">
    <source>
        <dbReference type="NCBIfam" id="TIGR01397"/>
    </source>
</evidence>
<dbReference type="Pfam" id="PF01052">
    <property type="entry name" value="FliMN_C"/>
    <property type="match status" value="1"/>
</dbReference>
<comment type="similarity">
    <text evidence="3">Belongs to the FliM family.</text>
</comment>
<dbReference type="SUPFAM" id="SSF103039">
    <property type="entry name" value="CheC-like"/>
    <property type="match status" value="1"/>
</dbReference>
<evidence type="ECO:0000256" key="5">
    <source>
        <dbReference type="ARBA" id="ARBA00022475"/>
    </source>
</evidence>
<dbReference type="GO" id="GO:0005886">
    <property type="term" value="C:plasma membrane"/>
    <property type="evidence" value="ECO:0007669"/>
    <property type="project" value="UniProtKB-SubCell"/>
</dbReference>
<dbReference type="NCBIfam" id="TIGR01397">
    <property type="entry name" value="fliM_switch"/>
    <property type="match status" value="1"/>
</dbReference>
<dbReference type="Gene3D" id="3.40.1550.10">
    <property type="entry name" value="CheC-like"/>
    <property type="match status" value="1"/>
</dbReference>
<keyword evidence="12" id="KW-0969">Cilium</keyword>
<evidence type="ECO:0000256" key="2">
    <source>
        <dbReference type="ARBA" id="ARBA00004202"/>
    </source>
</evidence>
<dbReference type="STRING" id="1157490.EL26_12655"/>
<evidence type="ECO:0000256" key="8">
    <source>
        <dbReference type="ARBA" id="ARBA00023136"/>
    </source>
</evidence>
<evidence type="ECO:0000256" key="3">
    <source>
        <dbReference type="ARBA" id="ARBA00011049"/>
    </source>
</evidence>
<proteinExistence type="inferred from homology"/>
<dbReference type="InterPro" id="IPR028976">
    <property type="entry name" value="CheC-like_sf"/>
</dbReference>
<evidence type="ECO:0000256" key="4">
    <source>
        <dbReference type="ARBA" id="ARBA00021898"/>
    </source>
</evidence>
<dbReference type="Proteomes" id="UP000027931">
    <property type="component" value="Unassembled WGS sequence"/>
</dbReference>
<reference evidence="12 13" key="1">
    <citation type="journal article" date="2013" name="Int. J. Syst. Evol. Microbiol.">
        <title>Tumebacillus flagellatus sp. nov., an alpha-amylase/pullulanase-producing bacterium isolated from cassava wastewater.</title>
        <authorList>
            <person name="Wang Q."/>
            <person name="Xie N."/>
            <person name="Qin Y."/>
            <person name="Shen N."/>
            <person name="Zhu J."/>
            <person name="Mi H."/>
            <person name="Huang R."/>
        </authorList>
    </citation>
    <scope>NUCLEOTIDE SEQUENCE [LARGE SCALE GENOMIC DNA]</scope>
    <source>
        <strain evidence="12 13">GST4</strain>
    </source>
</reference>
<comment type="subcellular location">
    <subcellularLocation>
        <location evidence="1">Bacterial flagellum basal body</location>
    </subcellularLocation>
    <subcellularLocation>
        <location evidence="2">Cell membrane</location>
        <topology evidence="2">Peripheral membrane protein</topology>
    </subcellularLocation>
</comment>
<keyword evidence="5" id="KW-1003">Cell membrane</keyword>
<dbReference type="EMBL" id="JMIR01000016">
    <property type="protein sequence ID" value="KEO82940.1"/>
    <property type="molecule type" value="Genomic_DNA"/>
</dbReference>
<dbReference type="InterPro" id="IPR001689">
    <property type="entry name" value="Flag_FliM"/>
</dbReference>
<keyword evidence="12" id="KW-0282">Flagellum</keyword>
<dbReference type="Pfam" id="PF02154">
    <property type="entry name" value="FliM"/>
    <property type="match status" value="1"/>
</dbReference>
<keyword evidence="12" id="KW-0966">Cell projection</keyword>
<keyword evidence="13" id="KW-1185">Reference proteome</keyword>
<sequence length="332" mass="37113">MAEVLSQSEIDALLSALSTGEISAEEIRKEDTDRKIKVYDFKRAMRFSKDHIRSITRIFENFARLLTTYFSAQLRTFVQISVVSVDQLPYEEFIRSISKMTILNVFNCRPLEGKFVMEVHPNIAYAMLDRLLGGAGMGTDILRDLTEIEMTIMERVFGRALDNFEEAWKGVAELVTELDHLEVNPQFLQLVSPNETVAVVSLSTKIGEITGMINICMPHVVLEPIIPKLSTHYWMGTSKSTKDFSEEWEAIRLNLGKTQVPLIAELGSSTISVGEFLALNVGDVISLDQDVKAKLQLKVGERLKFLGQPGTVRGKVAVQISQVIEEGVGADE</sequence>
<evidence type="ECO:0000256" key="1">
    <source>
        <dbReference type="ARBA" id="ARBA00004117"/>
    </source>
</evidence>
<dbReference type="GO" id="GO:0003774">
    <property type="term" value="F:cytoskeletal motor activity"/>
    <property type="evidence" value="ECO:0007669"/>
    <property type="project" value="InterPro"/>
</dbReference>
<dbReference type="eggNOG" id="COG1868">
    <property type="taxonomic scope" value="Bacteria"/>
</dbReference>
<keyword evidence="6" id="KW-0145">Chemotaxis</keyword>
<dbReference type="InterPro" id="IPR036429">
    <property type="entry name" value="SpoA-like_sf"/>
</dbReference>
<evidence type="ECO:0000313" key="13">
    <source>
        <dbReference type="Proteomes" id="UP000027931"/>
    </source>
</evidence>
<dbReference type="GO" id="GO:0009425">
    <property type="term" value="C:bacterial-type flagellum basal body"/>
    <property type="evidence" value="ECO:0007669"/>
    <property type="project" value="UniProtKB-SubCell"/>
</dbReference>
<dbReference type="GO" id="GO:0050918">
    <property type="term" value="P:positive chemotaxis"/>
    <property type="evidence" value="ECO:0007669"/>
    <property type="project" value="TreeGrafter"/>
</dbReference>
<keyword evidence="7" id="KW-0283">Flagellar rotation</keyword>
<dbReference type="PRINTS" id="PR00955">
    <property type="entry name" value="FLGMOTORFLIM"/>
</dbReference>
<dbReference type="InterPro" id="IPR001543">
    <property type="entry name" value="FliN-like_C"/>
</dbReference>
<dbReference type="GO" id="GO:0071978">
    <property type="term" value="P:bacterial-type flagellum-dependent swarming motility"/>
    <property type="evidence" value="ECO:0007669"/>
    <property type="project" value="TreeGrafter"/>
</dbReference>
<protein>
    <recommendedName>
        <fullName evidence="4 10">Flagellar motor switch protein FliM</fullName>
    </recommendedName>
</protein>
<dbReference type="AlphaFoldDB" id="A0A074LR17"/>
<evidence type="ECO:0000256" key="7">
    <source>
        <dbReference type="ARBA" id="ARBA00022779"/>
    </source>
</evidence>
<evidence type="ECO:0000256" key="9">
    <source>
        <dbReference type="ARBA" id="ARBA00023143"/>
    </source>
</evidence>
<dbReference type="SUPFAM" id="SSF101801">
    <property type="entry name" value="Surface presentation of antigens (SPOA)"/>
    <property type="match status" value="1"/>
</dbReference>
<gene>
    <name evidence="12" type="ORF">EL26_12655</name>
</gene>
<keyword evidence="9" id="KW-0975">Bacterial flagellum</keyword>
<evidence type="ECO:0000313" key="12">
    <source>
        <dbReference type="EMBL" id="KEO82940.1"/>
    </source>
</evidence>